<accession>A0ABX2XR18</accession>
<comment type="caution">
    <text evidence="2">The sequence shown here is derived from an EMBL/GenBank/DDBJ whole genome shotgun (WGS) entry which is preliminary data.</text>
</comment>
<feature type="transmembrane region" description="Helical" evidence="1">
    <location>
        <begin position="37"/>
        <end position="55"/>
    </location>
</feature>
<dbReference type="RefSeq" id="WP_065447654.1">
    <property type="nucleotide sequence ID" value="NZ_LVEN01000001.1"/>
</dbReference>
<evidence type="ECO:0000313" key="2">
    <source>
        <dbReference type="EMBL" id="OCB78331.1"/>
    </source>
</evidence>
<evidence type="ECO:0000313" key="3">
    <source>
        <dbReference type="Proteomes" id="UP000093343"/>
    </source>
</evidence>
<feature type="transmembrane region" description="Helical" evidence="1">
    <location>
        <begin position="120"/>
        <end position="140"/>
    </location>
</feature>
<reference evidence="3" key="1">
    <citation type="submission" date="2016-03" db="EMBL/GenBank/DDBJ databases">
        <title>Draft genome sequence of Paenibacillus glacialis DSM 22343.</title>
        <authorList>
            <person name="Shin S.-K."/>
            <person name="Yi H."/>
        </authorList>
    </citation>
    <scope>NUCLEOTIDE SEQUENCE [LARGE SCALE GENOMIC DNA]</scope>
    <source>
        <strain evidence="3">CCUG 60099</strain>
    </source>
</reference>
<keyword evidence="1" id="KW-0472">Membrane</keyword>
<keyword evidence="3" id="KW-1185">Reference proteome</keyword>
<gene>
    <name evidence="2" type="ORF">FLP_01115</name>
</gene>
<dbReference type="Proteomes" id="UP000093343">
    <property type="component" value="Unassembled WGS sequence"/>
</dbReference>
<proteinExistence type="predicted"/>
<organism evidence="2 3">
    <name type="scientific">Flavobacterium piscis</name>
    <dbReference type="NCBI Taxonomy" id="1114874"/>
    <lineage>
        <taxon>Bacteria</taxon>
        <taxon>Pseudomonadati</taxon>
        <taxon>Bacteroidota</taxon>
        <taxon>Flavobacteriia</taxon>
        <taxon>Flavobacteriales</taxon>
        <taxon>Flavobacteriaceae</taxon>
        <taxon>Flavobacterium</taxon>
    </lineage>
</organism>
<dbReference type="EMBL" id="LVEN01000001">
    <property type="protein sequence ID" value="OCB78331.1"/>
    <property type="molecule type" value="Genomic_DNA"/>
</dbReference>
<protein>
    <submittedName>
        <fullName evidence="2">Uncharacterized protein</fullName>
    </submittedName>
</protein>
<evidence type="ECO:0000256" key="1">
    <source>
        <dbReference type="SAM" id="Phobius"/>
    </source>
</evidence>
<keyword evidence="1" id="KW-0812">Transmembrane</keyword>
<feature type="transmembrane region" description="Helical" evidence="1">
    <location>
        <begin position="6"/>
        <end position="25"/>
    </location>
</feature>
<keyword evidence="1" id="KW-1133">Transmembrane helix</keyword>
<name>A0ABX2XR18_9FLAO</name>
<sequence>MNQREFTSLGFIIGLTILLLNDFYLKNLYGNWFTGKLSDFAGLFIFPMFWTILFPRFKNKIYFTTLIVFIYWKSEFSNSIIEFINNSNYLKIQRVVDLSDLIALTILPISYLYNQKHEKFYIQIKPVFIVGLASFAFMATSYSTDINYIKNYSFNYSVETLKNRIYYLKGISNHYEEQKEDYITDSSGKYKIHKFNLDTISSTEVPINNFVKDTMDLFIYEDFCFKGYSAKIIISGNSKKSKLQLLSFHHSCPKDEKTLTKWNNDEEILSESFEKNIIKQLNIK</sequence>